<dbReference type="AlphaFoldDB" id="A0A640S3X3"/>
<evidence type="ECO:0008006" key="4">
    <source>
        <dbReference type="Google" id="ProtNLM"/>
    </source>
</evidence>
<reference evidence="2 3" key="1">
    <citation type="submission" date="2019-12" db="EMBL/GenBank/DDBJ databases">
        <title>Whole genome shotgun sequence of Streptomyces caniferus NBRC 15389.</title>
        <authorList>
            <person name="Ichikawa N."/>
            <person name="Kimura A."/>
            <person name="Kitahashi Y."/>
            <person name="Komaki H."/>
            <person name="Tamura T."/>
        </authorList>
    </citation>
    <scope>NUCLEOTIDE SEQUENCE [LARGE SCALE GENOMIC DNA]</scope>
    <source>
        <strain evidence="2 3">NBRC 15389</strain>
    </source>
</reference>
<evidence type="ECO:0000256" key="1">
    <source>
        <dbReference type="SAM" id="Phobius"/>
    </source>
</evidence>
<dbReference type="EMBL" id="BLIN01000003">
    <property type="protein sequence ID" value="GFE05788.1"/>
    <property type="molecule type" value="Genomic_DNA"/>
</dbReference>
<dbReference type="RefSeq" id="WP_413085349.1">
    <property type="nucleotide sequence ID" value="NZ_BAAATH010000004.1"/>
</dbReference>
<organism evidence="2 3">
    <name type="scientific">Streptomyces caniferus</name>
    <dbReference type="NCBI Taxonomy" id="285557"/>
    <lineage>
        <taxon>Bacteria</taxon>
        <taxon>Bacillati</taxon>
        <taxon>Actinomycetota</taxon>
        <taxon>Actinomycetes</taxon>
        <taxon>Kitasatosporales</taxon>
        <taxon>Streptomycetaceae</taxon>
        <taxon>Streptomyces</taxon>
    </lineage>
</organism>
<proteinExistence type="predicted"/>
<feature type="transmembrane region" description="Helical" evidence="1">
    <location>
        <begin position="116"/>
        <end position="136"/>
    </location>
</feature>
<comment type="caution">
    <text evidence="2">The sequence shown here is derived from an EMBL/GenBank/DDBJ whole genome shotgun (WGS) entry which is preliminary data.</text>
</comment>
<protein>
    <recommendedName>
        <fullName evidence="4">Potassium channel domain-containing protein</fullName>
    </recommendedName>
</protein>
<feature type="transmembrane region" description="Helical" evidence="1">
    <location>
        <begin position="54"/>
        <end position="72"/>
    </location>
</feature>
<evidence type="ECO:0000313" key="3">
    <source>
        <dbReference type="Proteomes" id="UP000435837"/>
    </source>
</evidence>
<keyword evidence="1" id="KW-0472">Membrane</keyword>
<evidence type="ECO:0000313" key="2">
    <source>
        <dbReference type="EMBL" id="GFE05788.1"/>
    </source>
</evidence>
<keyword evidence="1" id="KW-0812">Transmembrane</keyword>
<accession>A0A640S3X3</accession>
<keyword evidence="1" id="KW-1133">Transmembrane helix</keyword>
<name>A0A640S3X3_9ACTN</name>
<gene>
    <name evidence="2" type="ORF">Scani_20560</name>
</gene>
<sequence>MASWYRKAGHDDDARRVLLAKQRHRRRTLHPAGRLWGVLLDAAVGYGYRPWLAALWLLAFAGLGTTVFGAHTPHPAGSAPGPGFSALVYTLDLLIPIGGLGQRTAWYWTAPGVQQFAYLLIAVGWLLTTAVVAGVTRTLSRN</sequence>
<dbReference type="Proteomes" id="UP000435837">
    <property type="component" value="Unassembled WGS sequence"/>
</dbReference>